<organism evidence="2 3">
    <name type="scientific">Runella aurantiaca</name>
    <dbReference type="NCBI Taxonomy" id="2282308"/>
    <lineage>
        <taxon>Bacteria</taxon>
        <taxon>Pseudomonadati</taxon>
        <taxon>Bacteroidota</taxon>
        <taxon>Cytophagia</taxon>
        <taxon>Cytophagales</taxon>
        <taxon>Spirosomataceae</taxon>
        <taxon>Runella</taxon>
    </lineage>
</organism>
<feature type="transmembrane region" description="Helical" evidence="1">
    <location>
        <begin position="202"/>
        <end position="222"/>
    </location>
</feature>
<keyword evidence="1" id="KW-1133">Transmembrane helix</keyword>
<feature type="transmembrane region" description="Helical" evidence="1">
    <location>
        <begin position="357"/>
        <end position="374"/>
    </location>
</feature>
<evidence type="ECO:0008006" key="4">
    <source>
        <dbReference type="Google" id="ProtNLM"/>
    </source>
</evidence>
<feature type="transmembrane region" description="Helical" evidence="1">
    <location>
        <begin position="328"/>
        <end position="345"/>
    </location>
</feature>
<dbReference type="AlphaFoldDB" id="A0A369I9D7"/>
<sequence length="558" mass="63719">MPKRIILALAAAIPIFAYFLYLIRFSIPFPNEDDLPVIVAFINHAFPFDEQSLRLFFTPFREHVILPAKIIAYLQVIISGCVNLKTMVVVGNLCWVRVAWLLHSSLKEAKMPTLYFLPVLFILFQLQFTETALWPMAVWSNMVVIWLAFESIHLLINNEQKLSRWRFTLAFLCAAGATFSNGNGLLSIFIGLVILIVQRASLARMALWSLLGGIFLGGYWWAKSFGVPDDAYGIQTNPVQWLLGVCLFIGGYGDFISGSFKWVAASLGAAMVMVLFLTNFKAIQQTRYWTSPTFKLTAYALFALLTAAAVALLRTEPVGADAALLGRYRHYSALLVGIGYLILLIQLQNNKVILHRLFLMFLGVSMGIWGLSYYRDWGYRYMEYQKFWADTYNMQHNNLLYLNWKAQNGLPEIYQTSQSQNIVCQTDSPLVDVAMLKTDSLQPFIPTTLEWETVSEDTARCRRVATVKTDTLRFQLNQGEAWLWMLKNDRRFYFISATATKTNPIQFLTKQEYFRPGFAGEIAACFLEPGTYQLFLVNARRGQTPRVFWTNRLVESGQ</sequence>
<keyword evidence="1" id="KW-0812">Transmembrane</keyword>
<accession>A0A369I9D7</accession>
<dbReference type="OrthoDB" id="910687at2"/>
<reference evidence="2 3" key="1">
    <citation type="submission" date="2018-07" db="EMBL/GenBank/DDBJ databases">
        <title>Genome analysis of Runella aurantiaca.</title>
        <authorList>
            <person name="Yang X."/>
        </authorList>
    </citation>
    <scope>NUCLEOTIDE SEQUENCE [LARGE SCALE GENOMIC DNA]</scope>
    <source>
        <strain evidence="2 3">YX9</strain>
    </source>
</reference>
<feature type="transmembrane region" description="Helical" evidence="1">
    <location>
        <begin position="292"/>
        <end position="313"/>
    </location>
</feature>
<dbReference type="EMBL" id="QPIW01000019">
    <property type="protein sequence ID" value="RDB04133.1"/>
    <property type="molecule type" value="Genomic_DNA"/>
</dbReference>
<comment type="caution">
    <text evidence="2">The sequence shown here is derived from an EMBL/GenBank/DDBJ whole genome shotgun (WGS) entry which is preliminary data.</text>
</comment>
<dbReference type="RefSeq" id="WP_114462880.1">
    <property type="nucleotide sequence ID" value="NZ_QPIW01000019.1"/>
</dbReference>
<proteinExistence type="predicted"/>
<dbReference type="Proteomes" id="UP000253141">
    <property type="component" value="Unassembled WGS sequence"/>
</dbReference>
<feature type="transmembrane region" description="Helical" evidence="1">
    <location>
        <begin position="7"/>
        <end position="27"/>
    </location>
</feature>
<name>A0A369I9D7_9BACT</name>
<evidence type="ECO:0000256" key="1">
    <source>
        <dbReference type="SAM" id="Phobius"/>
    </source>
</evidence>
<keyword evidence="3" id="KW-1185">Reference proteome</keyword>
<evidence type="ECO:0000313" key="3">
    <source>
        <dbReference type="Proteomes" id="UP000253141"/>
    </source>
</evidence>
<keyword evidence="1" id="KW-0472">Membrane</keyword>
<gene>
    <name evidence="2" type="ORF">DVG78_20340</name>
</gene>
<protein>
    <recommendedName>
        <fullName evidence="4">Glycosyltransferase RgtA/B/C/D-like domain-containing protein</fullName>
    </recommendedName>
</protein>
<feature type="transmembrane region" description="Helical" evidence="1">
    <location>
        <begin position="112"/>
        <end position="128"/>
    </location>
</feature>
<evidence type="ECO:0000313" key="2">
    <source>
        <dbReference type="EMBL" id="RDB04133.1"/>
    </source>
</evidence>
<feature type="transmembrane region" description="Helical" evidence="1">
    <location>
        <begin position="168"/>
        <end position="196"/>
    </location>
</feature>
<feature type="transmembrane region" description="Helical" evidence="1">
    <location>
        <begin position="70"/>
        <end position="100"/>
    </location>
</feature>
<feature type="transmembrane region" description="Helical" evidence="1">
    <location>
        <begin position="259"/>
        <end position="280"/>
    </location>
</feature>